<evidence type="ECO:0000256" key="1">
    <source>
        <dbReference type="SAM" id="MobiDB-lite"/>
    </source>
</evidence>
<feature type="non-terminal residue" evidence="2">
    <location>
        <position position="1"/>
    </location>
</feature>
<organism evidence="2 3">
    <name type="scientific">Paramuricea clavata</name>
    <name type="common">Red gorgonian</name>
    <name type="synonym">Violescent sea-whip</name>
    <dbReference type="NCBI Taxonomy" id="317549"/>
    <lineage>
        <taxon>Eukaryota</taxon>
        <taxon>Metazoa</taxon>
        <taxon>Cnidaria</taxon>
        <taxon>Anthozoa</taxon>
        <taxon>Octocorallia</taxon>
        <taxon>Malacalcyonacea</taxon>
        <taxon>Plexauridae</taxon>
        <taxon>Paramuricea</taxon>
    </lineage>
</organism>
<dbReference type="PANTHER" id="PTHR19446">
    <property type="entry name" value="REVERSE TRANSCRIPTASES"/>
    <property type="match status" value="1"/>
</dbReference>
<feature type="region of interest" description="Disordered" evidence="1">
    <location>
        <begin position="162"/>
        <end position="191"/>
    </location>
</feature>
<sequence length="435" mass="48596">MLSYCQDLHSCRRSLIGQHFGEEWKEEECKGMCDNCQRTDNDNCVPVKKNLTKEAQNVLKILQNAQEIAERVTMIKLLEAWNGKGNKKLRVKDLPAPTITSVDCQRFLIHLILDGILSEDFHFTPFSTISYLVPGLRTNNVQAGKISVSMVLSNQTSIQKSMTVSKKEVSKKRNRDKSSTSDVNSTIKSKGKKARVEEVNIAESDSDSDLDFKLLSSKHHKKLHNDSSTSSDLELTEGEVCSVLRTLDVDKATGPDKIPAVLLKNCAASVSPSLCELFNKSLSCGKLPREWKLSNISPIPKKNPSHEVSRPISLLSLVSKVFERCIYNRIIDHLSNQLYSLQYGFQSGKSTTSQRAQVDTVYLDFAKAFDKVSHDLLLVKLHNFGIRGNLLRWFGDYLSGRLQRVTVLGVTSEPLPVLSGVPQGSILGPLLFLIY</sequence>
<dbReference type="SUPFAM" id="SSF56672">
    <property type="entry name" value="DNA/RNA polymerases"/>
    <property type="match status" value="1"/>
</dbReference>
<gene>
    <name evidence="2" type="ORF">PACLA_8A041858</name>
</gene>
<dbReference type="Pfam" id="PF00078">
    <property type="entry name" value="RVT_1"/>
    <property type="match status" value="1"/>
</dbReference>
<reference evidence="2" key="1">
    <citation type="submission" date="2020-04" db="EMBL/GenBank/DDBJ databases">
        <authorList>
            <person name="Alioto T."/>
            <person name="Alioto T."/>
            <person name="Gomez Garrido J."/>
        </authorList>
    </citation>
    <scope>NUCLEOTIDE SEQUENCE</scope>
    <source>
        <strain evidence="2">A484AB</strain>
    </source>
</reference>
<dbReference type="PROSITE" id="PS50878">
    <property type="entry name" value="RT_POL"/>
    <property type="match status" value="1"/>
</dbReference>
<proteinExistence type="predicted"/>
<dbReference type="Gene3D" id="1.10.10.10">
    <property type="entry name" value="Winged helix-like DNA-binding domain superfamily/Winged helix DNA-binding domain"/>
    <property type="match status" value="1"/>
</dbReference>
<dbReference type="InterPro" id="IPR032284">
    <property type="entry name" value="RecQ_Zn-bd"/>
</dbReference>
<comment type="caution">
    <text evidence="2">The sequence shown here is derived from an EMBL/GenBank/DDBJ whole genome shotgun (WGS) entry which is preliminary data.</text>
</comment>
<dbReference type="OrthoDB" id="10261556at2759"/>
<dbReference type="Proteomes" id="UP001152795">
    <property type="component" value="Unassembled WGS sequence"/>
</dbReference>
<dbReference type="InterPro" id="IPR027417">
    <property type="entry name" value="P-loop_NTPase"/>
</dbReference>
<dbReference type="Gene3D" id="3.40.50.300">
    <property type="entry name" value="P-loop containing nucleotide triphosphate hydrolases"/>
    <property type="match status" value="1"/>
</dbReference>
<accession>A0A6S7I8C1</accession>
<dbReference type="InterPro" id="IPR036388">
    <property type="entry name" value="WH-like_DNA-bd_sf"/>
</dbReference>
<evidence type="ECO:0000313" key="2">
    <source>
        <dbReference type="EMBL" id="CAB4013976.1"/>
    </source>
</evidence>
<protein>
    <submittedName>
        <fullName evidence="2">Uncharacterized protein</fullName>
    </submittedName>
</protein>
<dbReference type="InterPro" id="IPR043502">
    <property type="entry name" value="DNA/RNA_pol_sf"/>
</dbReference>
<name>A0A6S7I8C1_PARCT</name>
<dbReference type="AlphaFoldDB" id="A0A6S7I8C1"/>
<dbReference type="InterPro" id="IPR000477">
    <property type="entry name" value="RT_dom"/>
</dbReference>
<dbReference type="Pfam" id="PF16124">
    <property type="entry name" value="RecQ_Zn_bind"/>
    <property type="match status" value="1"/>
</dbReference>
<keyword evidence="3" id="KW-1185">Reference proteome</keyword>
<dbReference type="EMBL" id="CACRXK020008100">
    <property type="protein sequence ID" value="CAB4013976.1"/>
    <property type="molecule type" value="Genomic_DNA"/>
</dbReference>
<evidence type="ECO:0000313" key="3">
    <source>
        <dbReference type="Proteomes" id="UP001152795"/>
    </source>
</evidence>